<dbReference type="EMBL" id="BLKW01000004">
    <property type="protein sequence ID" value="GFG74804.1"/>
    <property type="molecule type" value="Genomic_DNA"/>
</dbReference>
<reference evidence="1 2" key="1">
    <citation type="journal article" date="2019" name="Emerg. Microbes Infect.">
        <title>Comprehensive subspecies identification of 175 nontuberculous mycobacteria species based on 7547 genomic profiles.</title>
        <authorList>
            <person name="Matsumoto Y."/>
            <person name="Kinjo T."/>
            <person name="Motooka D."/>
            <person name="Nabeya D."/>
            <person name="Jung N."/>
            <person name="Uechi K."/>
            <person name="Horii T."/>
            <person name="Iida T."/>
            <person name="Fujita J."/>
            <person name="Nakamura S."/>
        </authorList>
    </citation>
    <scope>NUCLEOTIDE SEQUENCE [LARGE SCALE GENOMIC DNA]</scope>
    <source>
        <strain evidence="1 2">JCM 17322</strain>
    </source>
</reference>
<evidence type="ECO:0000313" key="1">
    <source>
        <dbReference type="EMBL" id="GFG74804.1"/>
    </source>
</evidence>
<accession>A0A7I9XYC3</accession>
<comment type="caution">
    <text evidence="1">The sequence shown here is derived from an EMBL/GenBank/DDBJ whole genome shotgun (WGS) entry which is preliminary data.</text>
</comment>
<sequence>MRAFGTPGELSQPSNVSLKDTTQPCRAVFVPRVHCELAVATFVLCEFCEQDRVGFSEFDDLCAGCHDVGA</sequence>
<name>A0A7I9XYC3_9MYCO</name>
<organism evidence="1 2">
    <name type="scientific">Mycobacterium botniense</name>
    <dbReference type="NCBI Taxonomy" id="84962"/>
    <lineage>
        <taxon>Bacteria</taxon>
        <taxon>Bacillati</taxon>
        <taxon>Actinomycetota</taxon>
        <taxon>Actinomycetes</taxon>
        <taxon>Mycobacteriales</taxon>
        <taxon>Mycobacteriaceae</taxon>
        <taxon>Mycobacterium</taxon>
    </lineage>
</organism>
<proteinExistence type="predicted"/>
<keyword evidence="2" id="KW-1185">Reference proteome</keyword>
<dbReference type="AlphaFoldDB" id="A0A7I9XYC3"/>
<protein>
    <submittedName>
        <fullName evidence="1">Uncharacterized protein</fullName>
    </submittedName>
</protein>
<evidence type="ECO:0000313" key="2">
    <source>
        <dbReference type="Proteomes" id="UP000465361"/>
    </source>
</evidence>
<gene>
    <name evidence="1" type="ORF">MBOT_21690</name>
</gene>
<dbReference type="Proteomes" id="UP000465361">
    <property type="component" value="Unassembled WGS sequence"/>
</dbReference>